<dbReference type="GO" id="GO:0030686">
    <property type="term" value="C:90S preribosome"/>
    <property type="evidence" value="ECO:0007669"/>
    <property type="project" value="TreeGrafter"/>
</dbReference>
<organism evidence="4 5">
    <name type="scientific">Acrasis kona</name>
    <dbReference type="NCBI Taxonomy" id="1008807"/>
    <lineage>
        <taxon>Eukaryota</taxon>
        <taxon>Discoba</taxon>
        <taxon>Heterolobosea</taxon>
        <taxon>Tetramitia</taxon>
        <taxon>Eutetramitia</taxon>
        <taxon>Acrasidae</taxon>
        <taxon>Acrasis</taxon>
    </lineage>
</organism>
<comment type="caution">
    <text evidence="4">The sequence shown here is derived from an EMBL/GenBank/DDBJ whole genome shotgun (WGS) entry which is preliminary data.</text>
</comment>
<accession>A0AAW2YM90</accession>
<evidence type="ECO:0000256" key="2">
    <source>
        <dbReference type="PROSITE-ProRule" id="PRU00317"/>
    </source>
</evidence>
<dbReference type="GO" id="GO:0000447">
    <property type="term" value="P:endonucleolytic cleavage in ITS1 to separate SSU-rRNA from 5.8S rRNA and LSU-rRNA from tricistronic rRNA transcript (SSU-rRNA, 5.8S rRNA, LSU-rRNA)"/>
    <property type="evidence" value="ECO:0007669"/>
    <property type="project" value="TreeGrafter"/>
</dbReference>
<dbReference type="GO" id="GO:0005730">
    <property type="term" value="C:nucleolus"/>
    <property type="evidence" value="ECO:0007669"/>
    <property type="project" value="TreeGrafter"/>
</dbReference>
<evidence type="ECO:0008006" key="6">
    <source>
        <dbReference type="Google" id="ProtNLM"/>
    </source>
</evidence>
<evidence type="ECO:0000256" key="3">
    <source>
        <dbReference type="SAM" id="MobiDB-lite"/>
    </source>
</evidence>
<reference evidence="4 5" key="1">
    <citation type="submission" date="2024-03" db="EMBL/GenBank/DDBJ databases">
        <title>The Acrasis kona genome and developmental transcriptomes reveal deep origins of eukaryotic multicellular pathways.</title>
        <authorList>
            <person name="Sheikh S."/>
            <person name="Fu C.-J."/>
            <person name="Brown M.W."/>
            <person name="Baldauf S.L."/>
        </authorList>
    </citation>
    <scope>NUCLEOTIDE SEQUENCE [LARGE SCALE GENOMIC DNA]</scope>
    <source>
        <strain evidence="4 5">ATCC MYA-3509</strain>
    </source>
</reference>
<dbReference type="SUPFAM" id="SSF48371">
    <property type="entry name" value="ARM repeat"/>
    <property type="match status" value="2"/>
</dbReference>
<keyword evidence="1" id="KW-0677">Repeat</keyword>
<dbReference type="GO" id="GO:0000472">
    <property type="term" value="P:endonucleolytic cleavage to generate mature 5'-end of SSU-rRNA from (SSU-rRNA, 5.8S rRNA, LSU-rRNA)"/>
    <property type="evidence" value="ECO:0007669"/>
    <property type="project" value="TreeGrafter"/>
</dbReference>
<feature type="region of interest" description="Disordered" evidence="3">
    <location>
        <begin position="541"/>
        <end position="622"/>
    </location>
</feature>
<keyword evidence="5" id="KW-1185">Reference proteome</keyword>
<sequence>MMSKDEFPSDYDRMQFCSSVLDEAMSTLSGEDQNDFYLSLNDPLSSRILQTMCEVSSPEKICEFFKSMSGRYHIIMKGRFSSYILETILKNAHSIAEALEKNKEEGDQDENELKMGPLLNNMCKELKGKVQDLTFDKVSSFLMRAFVAALVKNNKSHQYRAIVDELLKPSPDNTLDQWIQDPLGIGVLVSLLATIPSEHQSHEKIIRFVLGMKEPPVTKDAKEILPPLDITKAKNQVIQYIKNPKTTHLADALVNNMSKDTFDLAYINIFRGNMVEWCKAQSSHYVVINIIRHSTHKEQFILMYNEMLPYMPNLWKTNRDVLIALAEQCCKFHEYESDMIRDLVKNASTTTSSSSSTINLQTSSDTSSSSFVHQLLYRNGDFDATGCILLSTLLQFKVNSTQIIYEQFISHVTKEEFLKMCKDKNASPMIEKLLTNPSNEELFKNLRYRVIKKLSGNFADLAKDKCGSHVVEKCIFASTSKRKGNIAKELVDKEQEVRDSRCGNIVWEKCRIGKYKTNANEWLKQDASSTFNMFKDILEDEPEDKSKPVKSTTDAEKTKESEKKKTDKKGLEKKRNIQLMEHDVFADAPGAKKAKISKKNDDDDDEGGRVDLSIISKAMSKK</sequence>
<name>A0AAW2YM90_9EUKA</name>
<feature type="repeat" description="Pumilio" evidence="2">
    <location>
        <begin position="453"/>
        <end position="492"/>
    </location>
</feature>
<dbReference type="GO" id="GO:0000480">
    <property type="term" value="P:endonucleolytic cleavage in 5'-ETS of tricistronic rRNA transcript (SSU-rRNA, 5.8S rRNA, LSU-rRNA)"/>
    <property type="evidence" value="ECO:0007669"/>
    <property type="project" value="TreeGrafter"/>
</dbReference>
<dbReference type="EMBL" id="JAOPGA020000155">
    <property type="protein sequence ID" value="KAL0477232.1"/>
    <property type="molecule type" value="Genomic_DNA"/>
</dbReference>
<dbReference type="InterPro" id="IPR001313">
    <property type="entry name" value="Pumilio_RNA-bd_rpt"/>
</dbReference>
<dbReference type="GO" id="GO:0000056">
    <property type="term" value="P:ribosomal small subunit export from nucleus"/>
    <property type="evidence" value="ECO:0007669"/>
    <property type="project" value="TreeGrafter"/>
</dbReference>
<dbReference type="InterPro" id="IPR016024">
    <property type="entry name" value="ARM-type_fold"/>
</dbReference>
<evidence type="ECO:0000313" key="4">
    <source>
        <dbReference type="EMBL" id="KAL0477232.1"/>
    </source>
</evidence>
<feature type="compositionally biased region" description="Basic and acidic residues" evidence="3">
    <location>
        <begin position="553"/>
        <end position="585"/>
    </location>
</feature>
<dbReference type="Pfam" id="PF22493">
    <property type="entry name" value="PUF_NOP9"/>
    <property type="match status" value="2"/>
</dbReference>
<dbReference type="Proteomes" id="UP001431209">
    <property type="component" value="Unassembled WGS sequence"/>
</dbReference>
<dbReference type="PANTHER" id="PTHR13102:SF0">
    <property type="entry name" value="NUCLEOLAR PROTEIN 9"/>
    <property type="match status" value="1"/>
</dbReference>
<dbReference type="InterPro" id="IPR011989">
    <property type="entry name" value="ARM-like"/>
</dbReference>
<dbReference type="AlphaFoldDB" id="A0AAW2YM90"/>
<dbReference type="SMART" id="SM00025">
    <property type="entry name" value="Pumilio"/>
    <property type="match status" value="5"/>
</dbReference>
<proteinExistence type="predicted"/>
<evidence type="ECO:0000313" key="5">
    <source>
        <dbReference type="Proteomes" id="UP001431209"/>
    </source>
</evidence>
<protein>
    <recommendedName>
        <fullName evidence="6">Pumilio domain-containing protein NOP9</fullName>
    </recommendedName>
</protein>
<dbReference type="PROSITE" id="PS50302">
    <property type="entry name" value="PUM"/>
    <property type="match status" value="1"/>
</dbReference>
<dbReference type="InterPro" id="IPR040000">
    <property type="entry name" value="NOP9"/>
</dbReference>
<gene>
    <name evidence="4" type="ORF">AKO1_005885</name>
</gene>
<dbReference type="Gene3D" id="1.25.10.10">
    <property type="entry name" value="Leucine-rich Repeat Variant"/>
    <property type="match status" value="2"/>
</dbReference>
<dbReference type="GO" id="GO:0030688">
    <property type="term" value="C:preribosome, small subunit precursor"/>
    <property type="evidence" value="ECO:0007669"/>
    <property type="project" value="TreeGrafter"/>
</dbReference>
<dbReference type="GO" id="GO:0003723">
    <property type="term" value="F:RNA binding"/>
    <property type="evidence" value="ECO:0007669"/>
    <property type="project" value="InterPro"/>
</dbReference>
<dbReference type="PANTHER" id="PTHR13102">
    <property type="entry name" value="NUCLEOLAR PROTEIN 9"/>
    <property type="match status" value="1"/>
</dbReference>
<evidence type="ECO:0000256" key="1">
    <source>
        <dbReference type="ARBA" id="ARBA00022737"/>
    </source>
</evidence>